<organism evidence="2">
    <name type="scientific">Graphocephala atropunctata</name>
    <dbReference type="NCBI Taxonomy" id="36148"/>
    <lineage>
        <taxon>Eukaryota</taxon>
        <taxon>Metazoa</taxon>
        <taxon>Ecdysozoa</taxon>
        <taxon>Arthropoda</taxon>
        <taxon>Hexapoda</taxon>
        <taxon>Insecta</taxon>
        <taxon>Pterygota</taxon>
        <taxon>Neoptera</taxon>
        <taxon>Paraneoptera</taxon>
        <taxon>Hemiptera</taxon>
        <taxon>Auchenorrhyncha</taxon>
        <taxon>Membracoidea</taxon>
        <taxon>Cicadellidae</taxon>
        <taxon>Cicadellinae</taxon>
        <taxon>Cicadellini</taxon>
        <taxon>Graphocephala</taxon>
    </lineage>
</organism>
<evidence type="ECO:0000313" key="2">
    <source>
        <dbReference type="EMBL" id="JAT35417.1"/>
    </source>
</evidence>
<feature type="signal peptide" evidence="1">
    <location>
        <begin position="1"/>
        <end position="19"/>
    </location>
</feature>
<reference evidence="2" key="1">
    <citation type="submission" date="2015-11" db="EMBL/GenBank/DDBJ databases">
        <title>De novo transcriptome assembly of four potential Pierce s Disease insect vectors from Arizona vineyards.</title>
        <authorList>
            <person name="Tassone E.E."/>
        </authorList>
    </citation>
    <scope>NUCLEOTIDE SEQUENCE</scope>
</reference>
<name>A0A1B6MHJ7_9HEMI</name>
<feature type="non-terminal residue" evidence="2">
    <location>
        <position position="1"/>
    </location>
</feature>
<protein>
    <submittedName>
        <fullName evidence="2">Uncharacterized protein</fullName>
    </submittedName>
</protein>
<proteinExistence type="predicted"/>
<feature type="chain" id="PRO_5008588177" evidence="1">
    <location>
        <begin position="20"/>
        <end position="182"/>
    </location>
</feature>
<dbReference type="EMBL" id="GEBQ01004560">
    <property type="protein sequence ID" value="JAT35417.1"/>
    <property type="molecule type" value="Transcribed_RNA"/>
</dbReference>
<gene>
    <name evidence="2" type="ORF">g.55178</name>
</gene>
<dbReference type="AlphaFoldDB" id="A0A1B6MHJ7"/>
<sequence>LVLVCGLVMLGALPPPVAPAPQRGGFELPVQLVGFPVIVIAVRLSRFVKQLSYALNPQTYRSATGSRQTRDIHSLHLDAATLDVVEAEKRLVAEMGEHVCVYERVCAHYAQLAQHRKSDNHELDWNPVFSKYAKSPDSMKQFYLLSVILGDVVGSPSLCHQLAKRGRGCGVLGLEEETAATA</sequence>
<keyword evidence="1" id="KW-0732">Signal</keyword>
<accession>A0A1B6MHJ7</accession>
<evidence type="ECO:0000256" key="1">
    <source>
        <dbReference type="SAM" id="SignalP"/>
    </source>
</evidence>